<dbReference type="RefSeq" id="WP_090257099.1">
    <property type="nucleotide sequence ID" value="NZ_FNFD01000002.1"/>
</dbReference>
<dbReference type="Pfam" id="PF11275">
    <property type="entry name" value="DUF3077"/>
    <property type="match status" value="1"/>
</dbReference>
<sequence length="94" mass="9730">MLKPVPLHPKIVTPSAPAKAASVPGFSTLFSVQPGVPVLDALEHASALLGVALEGARDLAIQGDEQQPWAVVYLLESTLALVNASVSGMMEARS</sequence>
<dbReference type="InterPro" id="IPR021427">
    <property type="entry name" value="DUF3077"/>
</dbReference>
<gene>
    <name evidence="1" type="ORF">SAMN05216186_102105</name>
</gene>
<accession>A0A1G8V617</accession>
<dbReference type="AlphaFoldDB" id="A0A1G8V617"/>
<dbReference type="Proteomes" id="UP000198706">
    <property type="component" value="Unassembled WGS sequence"/>
</dbReference>
<name>A0A1G8V617_9PSED</name>
<keyword evidence="2" id="KW-1185">Reference proteome</keyword>
<evidence type="ECO:0008006" key="3">
    <source>
        <dbReference type="Google" id="ProtNLM"/>
    </source>
</evidence>
<protein>
    <recommendedName>
        <fullName evidence="3">DUF3077 domain-containing protein</fullName>
    </recommendedName>
</protein>
<reference evidence="1 2" key="1">
    <citation type="submission" date="2016-10" db="EMBL/GenBank/DDBJ databases">
        <authorList>
            <person name="de Groot N.N."/>
        </authorList>
    </citation>
    <scope>NUCLEOTIDE SEQUENCE [LARGE SCALE GENOMIC DNA]</scope>
    <source>
        <strain evidence="1 2">JCM 21544</strain>
    </source>
</reference>
<dbReference type="EMBL" id="FNFD01000002">
    <property type="protein sequence ID" value="SDJ61304.1"/>
    <property type="molecule type" value="Genomic_DNA"/>
</dbReference>
<evidence type="ECO:0000313" key="2">
    <source>
        <dbReference type="Proteomes" id="UP000198706"/>
    </source>
</evidence>
<proteinExistence type="predicted"/>
<organism evidence="1 2">
    <name type="scientific">Pseudomonas indica</name>
    <dbReference type="NCBI Taxonomy" id="137658"/>
    <lineage>
        <taxon>Bacteria</taxon>
        <taxon>Pseudomonadati</taxon>
        <taxon>Pseudomonadota</taxon>
        <taxon>Gammaproteobacteria</taxon>
        <taxon>Pseudomonadales</taxon>
        <taxon>Pseudomonadaceae</taxon>
        <taxon>Pseudomonas</taxon>
    </lineage>
</organism>
<evidence type="ECO:0000313" key="1">
    <source>
        <dbReference type="EMBL" id="SDJ61304.1"/>
    </source>
</evidence>